<evidence type="ECO:0000256" key="5">
    <source>
        <dbReference type="ARBA" id="ARBA00022729"/>
    </source>
</evidence>
<dbReference type="InterPro" id="IPR052454">
    <property type="entry name" value="TMX_domain-containing"/>
</dbReference>
<gene>
    <name evidence="16" type="ORF">V9T40_001219</name>
</gene>
<feature type="compositionally biased region" description="Basic residues" evidence="12">
    <location>
        <begin position="240"/>
        <end position="250"/>
    </location>
</feature>
<dbReference type="AlphaFoldDB" id="A0AAN9TB80"/>
<feature type="region of interest" description="Disordered" evidence="12">
    <location>
        <begin position="203"/>
        <end position="250"/>
    </location>
</feature>
<evidence type="ECO:0000313" key="17">
    <source>
        <dbReference type="Proteomes" id="UP001367676"/>
    </source>
</evidence>
<evidence type="ECO:0000256" key="14">
    <source>
        <dbReference type="SAM" id="SignalP"/>
    </source>
</evidence>
<keyword evidence="3" id="KW-0597">Phosphoprotein</keyword>
<keyword evidence="11" id="KW-0676">Redox-active center</keyword>
<keyword evidence="8 13" id="KW-1133">Transmembrane helix</keyword>
<evidence type="ECO:0000259" key="15">
    <source>
        <dbReference type="PROSITE" id="PS51352"/>
    </source>
</evidence>
<keyword evidence="9 13" id="KW-0472">Membrane</keyword>
<protein>
    <recommendedName>
        <fullName evidence="15">Thioredoxin domain-containing protein</fullName>
    </recommendedName>
</protein>
<keyword evidence="7" id="KW-0249">Electron transport</keyword>
<dbReference type="Proteomes" id="UP001367676">
    <property type="component" value="Unassembled WGS sequence"/>
</dbReference>
<dbReference type="SUPFAM" id="SSF52833">
    <property type="entry name" value="Thioredoxin-like"/>
    <property type="match status" value="1"/>
</dbReference>
<evidence type="ECO:0000256" key="3">
    <source>
        <dbReference type="ARBA" id="ARBA00022553"/>
    </source>
</evidence>
<keyword evidence="17" id="KW-1185">Reference proteome</keyword>
<dbReference type="InterPro" id="IPR017937">
    <property type="entry name" value="Thioredoxin_CS"/>
</dbReference>
<evidence type="ECO:0000313" key="16">
    <source>
        <dbReference type="EMBL" id="KAK7580590.1"/>
    </source>
</evidence>
<evidence type="ECO:0000256" key="9">
    <source>
        <dbReference type="ARBA" id="ARBA00023136"/>
    </source>
</evidence>
<keyword evidence="6" id="KW-0256">Endoplasmic reticulum</keyword>
<dbReference type="PROSITE" id="PS00194">
    <property type="entry name" value="THIOREDOXIN_1"/>
    <property type="match status" value="1"/>
</dbReference>
<evidence type="ECO:0000256" key="7">
    <source>
        <dbReference type="ARBA" id="ARBA00022982"/>
    </source>
</evidence>
<dbReference type="InterPro" id="IPR013766">
    <property type="entry name" value="Thioredoxin_domain"/>
</dbReference>
<proteinExistence type="predicted"/>
<feature type="transmembrane region" description="Helical" evidence="13">
    <location>
        <begin position="166"/>
        <end position="195"/>
    </location>
</feature>
<reference evidence="16 17" key="1">
    <citation type="submission" date="2024-03" db="EMBL/GenBank/DDBJ databases">
        <title>Adaptation during the transition from Ophiocordyceps entomopathogen to insect associate is accompanied by gene loss and intensified selection.</title>
        <authorList>
            <person name="Ward C.M."/>
            <person name="Onetto C.A."/>
            <person name="Borneman A.R."/>
        </authorList>
    </citation>
    <scope>NUCLEOTIDE SEQUENCE [LARGE SCALE GENOMIC DNA]</scope>
    <source>
        <strain evidence="16">AWRI1</strain>
        <tissue evidence="16">Single Adult Female</tissue>
    </source>
</reference>
<keyword evidence="2" id="KW-0813">Transport</keyword>
<keyword evidence="10" id="KW-1015">Disulfide bond</keyword>
<evidence type="ECO:0000256" key="6">
    <source>
        <dbReference type="ARBA" id="ARBA00022824"/>
    </source>
</evidence>
<feature type="domain" description="Thioredoxin" evidence="15">
    <location>
        <begin position="8"/>
        <end position="120"/>
    </location>
</feature>
<evidence type="ECO:0000256" key="2">
    <source>
        <dbReference type="ARBA" id="ARBA00022448"/>
    </source>
</evidence>
<evidence type="ECO:0000256" key="11">
    <source>
        <dbReference type="ARBA" id="ARBA00023284"/>
    </source>
</evidence>
<dbReference type="Gene3D" id="3.40.30.10">
    <property type="entry name" value="Glutaredoxin"/>
    <property type="match status" value="1"/>
</dbReference>
<accession>A0AAN9TB80</accession>
<name>A0AAN9TB80_9HEMI</name>
<dbReference type="EMBL" id="JBBCAQ010000034">
    <property type="protein sequence ID" value="KAK7580590.1"/>
    <property type="molecule type" value="Genomic_DNA"/>
</dbReference>
<evidence type="ECO:0000256" key="13">
    <source>
        <dbReference type="SAM" id="Phobius"/>
    </source>
</evidence>
<sequence>MVFKAFLILVSLVAVNCEIKTLTESNWDSILEGEWMVEFYAPWCPACKGLQPTWEELSSVTKELSVSIGQVDVTVSPGLSGRFMVTALPTIFHVINGEFRQYRGSRDIESFLSFLKHKKWEEIQSVPSWKSPASYQMTAVAYFFKLSQLLRNTHSRLMEDYGLPTWGSYLIFAVATIFFGALLGLVIVFCIDFIYPPQISFGGSSATSPPYKRSKDSGDEEDEVEDEIVDESEKVTSPPSRKRRTARKAD</sequence>
<dbReference type="GO" id="GO:0005789">
    <property type="term" value="C:endoplasmic reticulum membrane"/>
    <property type="evidence" value="ECO:0007669"/>
    <property type="project" value="UniProtKB-SubCell"/>
</dbReference>
<evidence type="ECO:0000256" key="12">
    <source>
        <dbReference type="SAM" id="MobiDB-lite"/>
    </source>
</evidence>
<dbReference type="PANTHER" id="PTHR46107">
    <property type="entry name" value="DUMPY: SHORTER THAN WILD-TYPE"/>
    <property type="match status" value="1"/>
</dbReference>
<comment type="subcellular location">
    <subcellularLocation>
        <location evidence="1">Endoplasmic reticulum membrane</location>
        <topology evidence="1">Single-pass type I membrane protein</topology>
    </subcellularLocation>
</comment>
<evidence type="ECO:0000256" key="1">
    <source>
        <dbReference type="ARBA" id="ARBA00004115"/>
    </source>
</evidence>
<comment type="caution">
    <text evidence="16">The sequence shown here is derived from an EMBL/GenBank/DDBJ whole genome shotgun (WGS) entry which is preliminary data.</text>
</comment>
<keyword evidence="5 14" id="KW-0732">Signal</keyword>
<evidence type="ECO:0000256" key="4">
    <source>
        <dbReference type="ARBA" id="ARBA00022692"/>
    </source>
</evidence>
<dbReference type="GO" id="GO:0015036">
    <property type="term" value="F:disulfide oxidoreductase activity"/>
    <property type="evidence" value="ECO:0007669"/>
    <property type="project" value="TreeGrafter"/>
</dbReference>
<dbReference type="PROSITE" id="PS51352">
    <property type="entry name" value="THIOREDOXIN_2"/>
    <property type="match status" value="1"/>
</dbReference>
<feature type="signal peptide" evidence="14">
    <location>
        <begin position="1"/>
        <end position="17"/>
    </location>
</feature>
<organism evidence="16 17">
    <name type="scientific">Parthenolecanium corni</name>
    <dbReference type="NCBI Taxonomy" id="536013"/>
    <lineage>
        <taxon>Eukaryota</taxon>
        <taxon>Metazoa</taxon>
        <taxon>Ecdysozoa</taxon>
        <taxon>Arthropoda</taxon>
        <taxon>Hexapoda</taxon>
        <taxon>Insecta</taxon>
        <taxon>Pterygota</taxon>
        <taxon>Neoptera</taxon>
        <taxon>Paraneoptera</taxon>
        <taxon>Hemiptera</taxon>
        <taxon>Sternorrhyncha</taxon>
        <taxon>Coccoidea</taxon>
        <taxon>Coccidae</taxon>
        <taxon>Parthenolecanium</taxon>
    </lineage>
</organism>
<evidence type="ECO:0000256" key="8">
    <source>
        <dbReference type="ARBA" id="ARBA00022989"/>
    </source>
</evidence>
<keyword evidence="4 13" id="KW-0812">Transmembrane</keyword>
<dbReference type="PANTHER" id="PTHR46107:SF3">
    <property type="entry name" value="THIOREDOXIN DOMAIN-CONTAINING PROTEIN"/>
    <property type="match status" value="1"/>
</dbReference>
<feature type="compositionally biased region" description="Acidic residues" evidence="12">
    <location>
        <begin position="218"/>
        <end position="230"/>
    </location>
</feature>
<evidence type="ECO:0000256" key="10">
    <source>
        <dbReference type="ARBA" id="ARBA00023157"/>
    </source>
</evidence>
<dbReference type="Pfam" id="PF00085">
    <property type="entry name" value="Thioredoxin"/>
    <property type="match status" value="1"/>
</dbReference>
<dbReference type="InterPro" id="IPR036249">
    <property type="entry name" value="Thioredoxin-like_sf"/>
</dbReference>
<feature type="chain" id="PRO_5043018234" description="Thioredoxin domain-containing protein" evidence="14">
    <location>
        <begin position="18"/>
        <end position="250"/>
    </location>
</feature>